<reference evidence="2" key="1">
    <citation type="submission" date="2024-06" db="EMBL/GenBank/DDBJ databases">
        <title>Multi-omics analyses provide insights into the biosynthesis of the anticancer antibiotic pleurotin in Hohenbuehelia grisea.</title>
        <authorList>
            <person name="Weaver J.A."/>
            <person name="Alberti F."/>
        </authorList>
    </citation>
    <scope>NUCLEOTIDE SEQUENCE [LARGE SCALE GENOMIC DNA]</scope>
    <source>
        <strain evidence="2">T-177</strain>
    </source>
</reference>
<dbReference type="EMBL" id="JASNQZ010000001">
    <property type="protein sequence ID" value="KAL0960913.1"/>
    <property type="molecule type" value="Genomic_DNA"/>
</dbReference>
<evidence type="ECO:0000313" key="2">
    <source>
        <dbReference type="Proteomes" id="UP001556367"/>
    </source>
</evidence>
<comment type="caution">
    <text evidence="1">The sequence shown here is derived from an EMBL/GenBank/DDBJ whole genome shotgun (WGS) entry which is preliminary data.</text>
</comment>
<proteinExistence type="predicted"/>
<evidence type="ECO:0000313" key="1">
    <source>
        <dbReference type="EMBL" id="KAL0960913.1"/>
    </source>
</evidence>
<keyword evidence="2" id="KW-1185">Reference proteome</keyword>
<name>A0ABR3K0N5_9AGAR</name>
<sequence length="118" mass="12969">MHANKIRKSDEVSPMTIHLGSWALVDAGLPESFETVDVYVDCPSSLLLNSPVQAVLVRFKIPQAIGAFKLGLARRLQLFTRPSWLGRGARAIKNVALRPLPSSLQEACRMNTMPSLLS</sequence>
<gene>
    <name evidence="1" type="ORF">HGRIS_005922</name>
</gene>
<protein>
    <submittedName>
        <fullName evidence="1">Uncharacterized protein</fullName>
    </submittedName>
</protein>
<accession>A0ABR3K0N5</accession>
<organism evidence="1 2">
    <name type="scientific">Hohenbuehelia grisea</name>
    <dbReference type="NCBI Taxonomy" id="104357"/>
    <lineage>
        <taxon>Eukaryota</taxon>
        <taxon>Fungi</taxon>
        <taxon>Dikarya</taxon>
        <taxon>Basidiomycota</taxon>
        <taxon>Agaricomycotina</taxon>
        <taxon>Agaricomycetes</taxon>
        <taxon>Agaricomycetidae</taxon>
        <taxon>Agaricales</taxon>
        <taxon>Pleurotineae</taxon>
        <taxon>Pleurotaceae</taxon>
        <taxon>Hohenbuehelia</taxon>
    </lineage>
</organism>
<dbReference type="Proteomes" id="UP001556367">
    <property type="component" value="Unassembled WGS sequence"/>
</dbReference>